<dbReference type="SMART" id="SM01400">
    <property type="entry name" value="Pribosyltran_N"/>
    <property type="match status" value="1"/>
</dbReference>
<evidence type="ECO:0000256" key="8">
    <source>
        <dbReference type="ARBA" id="ARBA00049535"/>
    </source>
</evidence>
<gene>
    <name evidence="9" type="primary">prs</name>
    <name evidence="11" type="ORF">D641_0112455</name>
</gene>
<evidence type="ECO:0000256" key="4">
    <source>
        <dbReference type="ARBA" id="ARBA00022741"/>
    </source>
</evidence>
<evidence type="ECO:0000256" key="7">
    <source>
        <dbReference type="ARBA" id="ARBA00022842"/>
    </source>
</evidence>
<name>A0A022KRK2_9MICO</name>
<dbReference type="GO" id="GO:0002189">
    <property type="term" value="C:ribose phosphate diphosphokinase complex"/>
    <property type="evidence" value="ECO:0007669"/>
    <property type="project" value="TreeGrafter"/>
</dbReference>
<dbReference type="UniPathway" id="UPA00087">
    <property type="reaction ID" value="UER00172"/>
</dbReference>
<keyword evidence="7 9" id="KW-0460">Magnesium</keyword>
<dbReference type="SUPFAM" id="SSF53271">
    <property type="entry name" value="PRTase-like"/>
    <property type="match status" value="1"/>
</dbReference>
<reference evidence="11 12" key="1">
    <citation type="journal article" date="2013" name="Genome Announc.">
        <title>Draft genome sequence of an Actinobacterium, Brachybacterium muris strain UCD-AY4.</title>
        <authorList>
            <person name="Lo J.R."/>
            <person name="Lang J.M."/>
            <person name="Darling A.E."/>
            <person name="Eisen J.A."/>
            <person name="Coil D.A."/>
        </authorList>
    </citation>
    <scope>NUCLEOTIDE SEQUENCE [LARGE SCALE GENOMIC DNA]</scope>
    <source>
        <strain evidence="11 12">UCD-AY4</strain>
    </source>
</reference>
<dbReference type="EC" id="2.7.6.1" evidence="9"/>
<dbReference type="InterPro" id="IPR005946">
    <property type="entry name" value="Rib-P_diPkinase"/>
</dbReference>
<evidence type="ECO:0000313" key="12">
    <source>
        <dbReference type="Proteomes" id="UP000019754"/>
    </source>
</evidence>
<evidence type="ECO:0000259" key="10">
    <source>
        <dbReference type="Pfam" id="PF13793"/>
    </source>
</evidence>
<dbReference type="NCBIfam" id="TIGR01251">
    <property type="entry name" value="ribP_PPkin"/>
    <property type="match status" value="1"/>
</dbReference>
<dbReference type="GO" id="GO:0009156">
    <property type="term" value="P:ribonucleoside monophosphate biosynthetic process"/>
    <property type="evidence" value="ECO:0007669"/>
    <property type="project" value="InterPro"/>
</dbReference>
<evidence type="ECO:0000256" key="5">
    <source>
        <dbReference type="ARBA" id="ARBA00022777"/>
    </source>
</evidence>
<keyword evidence="1 9" id="KW-0808">Transferase</keyword>
<comment type="subcellular location">
    <subcellularLocation>
        <location evidence="9">Cytoplasm</location>
    </subcellularLocation>
</comment>
<feature type="binding site" evidence="9">
    <location>
        <begin position="234"/>
        <end position="238"/>
    </location>
    <ligand>
        <name>D-ribose 5-phosphate</name>
        <dbReference type="ChEBI" id="CHEBI:78346"/>
    </ligand>
</feature>
<evidence type="ECO:0000256" key="1">
    <source>
        <dbReference type="ARBA" id="ARBA00022679"/>
    </source>
</evidence>
<evidence type="ECO:0000313" key="11">
    <source>
        <dbReference type="EMBL" id="EYT48272.1"/>
    </source>
</evidence>
<feature type="domain" description="Ribose-phosphate pyrophosphokinase N-terminal" evidence="10">
    <location>
        <begin position="13"/>
        <end position="128"/>
    </location>
</feature>
<dbReference type="OrthoDB" id="9777067at2"/>
<dbReference type="InterPro" id="IPR000842">
    <property type="entry name" value="PRib_PP_synth_CS"/>
</dbReference>
<dbReference type="GO" id="GO:0006164">
    <property type="term" value="P:purine nucleotide biosynthetic process"/>
    <property type="evidence" value="ECO:0007669"/>
    <property type="project" value="TreeGrafter"/>
</dbReference>
<keyword evidence="5 9" id="KW-0418">Kinase</keyword>
<dbReference type="NCBIfam" id="NF002844">
    <property type="entry name" value="PRK03092.1"/>
    <property type="match status" value="1"/>
</dbReference>
<dbReference type="GO" id="GO:0000287">
    <property type="term" value="F:magnesium ion binding"/>
    <property type="evidence" value="ECO:0007669"/>
    <property type="project" value="UniProtKB-UniRule"/>
</dbReference>
<comment type="function">
    <text evidence="9">Involved in the biosynthesis of the central metabolite phospho-alpha-D-ribosyl-1-pyrophosphate (PRPP) via the transfer of pyrophosphoryl group from ATP to 1-hydroxyl of ribose-5-phosphate (Rib-5-P).</text>
</comment>
<dbReference type="GO" id="GO:0005737">
    <property type="term" value="C:cytoplasm"/>
    <property type="evidence" value="ECO:0007669"/>
    <property type="project" value="UniProtKB-SubCell"/>
</dbReference>
<dbReference type="RefSeq" id="WP_017823835.1">
    <property type="nucleotide sequence ID" value="NZ_AORC01000016.1"/>
</dbReference>
<proteinExistence type="inferred from homology"/>
<dbReference type="PROSITE" id="PS00114">
    <property type="entry name" value="PRPP_SYNTHASE"/>
    <property type="match status" value="1"/>
</dbReference>
<dbReference type="Pfam" id="PF14572">
    <property type="entry name" value="Pribosyl_synth"/>
    <property type="match status" value="1"/>
</dbReference>
<comment type="pathway">
    <text evidence="9">Metabolic intermediate biosynthesis; 5-phospho-alpha-D-ribose 1-diphosphate biosynthesis; 5-phospho-alpha-D-ribose 1-diphosphate from D-ribose 5-phosphate (route I): step 1/1.</text>
</comment>
<protein>
    <recommendedName>
        <fullName evidence="9">Ribose-phosphate pyrophosphokinase</fullName>
        <shortName evidence="9">RPPK</shortName>
        <ecNumber evidence="9">2.7.6.1</ecNumber>
    </recommendedName>
    <alternativeName>
        <fullName evidence="9">5-phospho-D-ribosyl alpha-1-diphosphate synthase</fullName>
    </alternativeName>
    <alternativeName>
        <fullName evidence="9">Phosphoribosyl diphosphate synthase</fullName>
    </alternativeName>
    <alternativeName>
        <fullName evidence="9">Phosphoribosyl pyrophosphate synthase</fullName>
        <shortName evidence="9">P-Rib-PP synthase</shortName>
        <shortName evidence="9">PRPP synthase</shortName>
        <shortName evidence="9">PRPPase</shortName>
    </alternativeName>
</protein>
<dbReference type="HAMAP" id="MF_00583_B">
    <property type="entry name" value="RibP_PPkinase_B"/>
    <property type="match status" value="1"/>
</dbReference>
<dbReference type="FunFam" id="3.40.50.2020:FF:000007">
    <property type="entry name" value="Ribose-phosphate pyrophosphokinase"/>
    <property type="match status" value="1"/>
</dbReference>
<dbReference type="Pfam" id="PF13793">
    <property type="entry name" value="Pribosyltran_N"/>
    <property type="match status" value="1"/>
</dbReference>
<feature type="binding site" evidence="9">
    <location>
        <position position="138"/>
    </location>
    <ligand>
        <name>Mg(2+)</name>
        <dbReference type="ChEBI" id="CHEBI:18420"/>
    </ligand>
</feature>
<dbReference type="InterPro" id="IPR029057">
    <property type="entry name" value="PRTase-like"/>
</dbReference>
<evidence type="ECO:0000256" key="9">
    <source>
        <dbReference type="HAMAP-Rule" id="MF_00583"/>
    </source>
</evidence>
<feature type="binding site" evidence="9">
    <location>
        <begin position="45"/>
        <end position="47"/>
    </location>
    <ligand>
        <name>ATP</name>
        <dbReference type="ChEBI" id="CHEBI:30616"/>
    </ligand>
</feature>
<comment type="subunit">
    <text evidence="9">Homohexamer.</text>
</comment>
<comment type="cofactor">
    <cofactor evidence="9">
        <name>Mg(2+)</name>
        <dbReference type="ChEBI" id="CHEBI:18420"/>
    </cofactor>
    <text evidence="9">Binds 2 Mg(2+) ions per subunit.</text>
</comment>
<dbReference type="GO" id="GO:0005524">
    <property type="term" value="F:ATP binding"/>
    <property type="evidence" value="ECO:0007669"/>
    <property type="project" value="UniProtKB-KW"/>
</dbReference>
<feature type="binding site" evidence="9">
    <location>
        <position position="230"/>
    </location>
    <ligand>
        <name>D-ribose 5-phosphate</name>
        <dbReference type="ChEBI" id="CHEBI:78346"/>
    </ligand>
</feature>
<accession>A0A022KRK2</accession>
<keyword evidence="3 9" id="KW-0545">Nucleotide biosynthesis</keyword>
<dbReference type="InterPro" id="IPR000836">
    <property type="entry name" value="PRTase_dom"/>
</dbReference>
<dbReference type="Gene3D" id="3.40.50.2020">
    <property type="match status" value="2"/>
</dbReference>
<sequence>MSGIVTTGEKRLVLASGRAHPELAQQVSEELGVEVLPMDAWDFANGEIYVRYGESVRGTDAFVLQSHPAPINTWLMEHLIMIDALKRASAKRITAIAPSFPYARQDKKHRGREPISARLVADLYETAGIDRMISVDLHAPQVQGYFKQPVDHLMALPILADYVSGKYGQEDVVVVSPDAGRIRVAEQWAKKLGGVGLAFIHKSRDINRPNQAVAKRVIGEVAGKTCILVDDMVDTGGTIVQAADALMNNGADSVVIATTHGILSEPATQRLRDSSVREVVCTNTLPIPEEKQFDRLTQLSIAPLIARAIRAVFDDGSVTSLFDGEV</sequence>
<dbReference type="HOGENOM" id="CLU_033546_1_0_11"/>
<dbReference type="InterPro" id="IPR037515">
    <property type="entry name" value="Rib-P_diPkinase_bac"/>
</dbReference>
<feature type="binding site" evidence="9">
    <location>
        <position position="178"/>
    </location>
    <ligand>
        <name>Mg(2+)</name>
        <dbReference type="ChEBI" id="CHEBI:18420"/>
    </ligand>
</feature>
<keyword evidence="4 9" id="KW-0547">Nucleotide-binding</keyword>
<dbReference type="PANTHER" id="PTHR10210:SF41">
    <property type="entry name" value="RIBOSE-PHOSPHATE PYROPHOSPHOKINASE 1, CHLOROPLASTIC"/>
    <property type="match status" value="1"/>
</dbReference>
<keyword evidence="6 9" id="KW-0067">ATP-binding</keyword>
<feature type="binding site" evidence="9">
    <location>
        <begin position="104"/>
        <end position="105"/>
    </location>
    <ligand>
        <name>ATP</name>
        <dbReference type="ChEBI" id="CHEBI:30616"/>
    </ligand>
</feature>
<dbReference type="Proteomes" id="UP000019754">
    <property type="component" value="Unassembled WGS sequence"/>
</dbReference>
<keyword evidence="12" id="KW-1185">Reference proteome</keyword>
<feature type="binding site" evidence="9">
    <location>
        <position position="204"/>
    </location>
    <ligand>
        <name>D-ribose 5-phosphate</name>
        <dbReference type="ChEBI" id="CHEBI:78346"/>
    </ligand>
</feature>
<dbReference type="GO" id="GO:0016301">
    <property type="term" value="F:kinase activity"/>
    <property type="evidence" value="ECO:0007669"/>
    <property type="project" value="UniProtKB-KW"/>
</dbReference>
<evidence type="ECO:0000256" key="2">
    <source>
        <dbReference type="ARBA" id="ARBA00022723"/>
    </source>
</evidence>
<organism evidence="11 12">
    <name type="scientific">Brachybacterium muris UCD-AY4</name>
    <dbReference type="NCBI Taxonomy" id="1249481"/>
    <lineage>
        <taxon>Bacteria</taxon>
        <taxon>Bacillati</taxon>
        <taxon>Actinomycetota</taxon>
        <taxon>Actinomycetes</taxon>
        <taxon>Micrococcales</taxon>
        <taxon>Dermabacteraceae</taxon>
        <taxon>Brachybacterium</taxon>
    </lineage>
</organism>
<dbReference type="GO" id="GO:0004749">
    <property type="term" value="F:ribose phosphate diphosphokinase activity"/>
    <property type="evidence" value="ECO:0007669"/>
    <property type="project" value="UniProtKB-UniRule"/>
</dbReference>
<dbReference type="GO" id="GO:0006015">
    <property type="term" value="P:5-phosphoribose 1-diphosphate biosynthetic process"/>
    <property type="evidence" value="ECO:0007669"/>
    <property type="project" value="UniProtKB-UniRule"/>
</dbReference>
<feature type="active site" evidence="9">
    <location>
        <position position="202"/>
    </location>
</feature>
<dbReference type="EMBL" id="AORC01000016">
    <property type="protein sequence ID" value="EYT48272.1"/>
    <property type="molecule type" value="Genomic_DNA"/>
</dbReference>
<evidence type="ECO:0000256" key="6">
    <source>
        <dbReference type="ARBA" id="ARBA00022840"/>
    </source>
</evidence>
<comment type="similarity">
    <text evidence="9">Belongs to the ribose-phosphate pyrophosphokinase family. Class I subfamily.</text>
</comment>
<dbReference type="InterPro" id="IPR029099">
    <property type="entry name" value="Pribosyltran_N"/>
</dbReference>
<dbReference type="AlphaFoldDB" id="A0A022KRK2"/>
<dbReference type="STRING" id="1249481.D641_0112455"/>
<dbReference type="NCBIfam" id="NF002320">
    <property type="entry name" value="PRK01259.1"/>
    <property type="match status" value="1"/>
</dbReference>
<comment type="caution">
    <text evidence="11">The sequence shown here is derived from an EMBL/GenBank/DDBJ whole genome shotgun (WGS) entry which is preliminary data.</text>
</comment>
<keyword evidence="2 9" id="KW-0479">Metal-binding</keyword>
<comment type="catalytic activity">
    <reaction evidence="8 9">
        <text>D-ribose 5-phosphate + ATP = 5-phospho-alpha-D-ribose 1-diphosphate + AMP + H(+)</text>
        <dbReference type="Rhea" id="RHEA:15609"/>
        <dbReference type="ChEBI" id="CHEBI:15378"/>
        <dbReference type="ChEBI" id="CHEBI:30616"/>
        <dbReference type="ChEBI" id="CHEBI:58017"/>
        <dbReference type="ChEBI" id="CHEBI:78346"/>
        <dbReference type="ChEBI" id="CHEBI:456215"/>
        <dbReference type="EC" id="2.7.6.1"/>
    </reaction>
</comment>
<evidence type="ECO:0000256" key="3">
    <source>
        <dbReference type="ARBA" id="ARBA00022727"/>
    </source>
</evidence>
<dbReference type="CDD" id="cd06223">
    <property type="entry name" value="PRTases_typeI"/>
    <property type="match status" value="1"/>
</dbReference>
<keyword evidence="9" id="KW-0963">Cytoplasm</keyword>
<dbReference type="PANTHER" id="PTHR10210">
    <property type="entry name" value="RIBOSE-PHOSPHATE DIPHOSPHOKINASE FAMILY MEMBER"/>
    <property type="match status" value="1"/>
</dbReference>